<sequence length="67" mass="8081">MSIFPPKHIVNCDSNQSISSLCLNYYYQKYSQDRYRNRNTQIFDRKIYENLGNSYSIKKVNFLKNDC</sequence>
<keyword evidence="2" id="KW-1185">Reference proteome</keyword>
<dbReference type="EMBL" id="REGN01000931">
    <property type="protein sequence ID" value="RNA38026.1"/>
    <property type="molecule type" value="Genomic_DNA"/>
</dbReference>
<dbReference type="AlphaFoldDB" id="A0A3M7SQL1"/>
<protein>
    <submittedName>
        <fullName evidence="1">Uncharacterized protein</fullName>
    </submittedName>
</protein>
<name>A0A3M7SQL1_BRAPC</name>
<organism evidence="1 2">
    <name type="scientific">Brachionus plicatilis</name>
    <name type="common">Marine rotifer</name>
    <name type="synonym">Brachionus muelleri</name>
    <dbReference type="NCBI Taxonomy" id="10195"/>
    <lineage>
        <taxon>Eukaryota</taxon>
        <taxon>Metazoa</taxon>
        <taxon>Spiralia</taxon>
        <taxon>Gnathifera</taxon>
        <taxon>Rotifera</taxon>
        <taxon>Eurotatoria</taxon>
        <taxon>Monogononta</taxon>
        <taxon>Pseudotrocha</taxon>
        <taxon>Ploima</taxon>
        <taxon>Brachionidae</taxon>
        <taxon>Brachionus</taxon>
    </lineage>
</organism>
<evidence type="ECO:0000313" key="1">
    <source>
        <dbReference type="EMBL" id="RNA38026.1"/>
    </source>
</evidence>
<dbReference type="Proteomes" id="UP000276133">
    <property type="component" value="Unassembled WGS sequence"/>
</dbReference>
<accession>A0A3M7SQL1</accession>
<gene>
    <name evidence="1" type="ORF">BpHYR1_009622</name>
</gene>
<comment type="caution">
    <text evidence="1">The sequence shown here is derived from an EMBL/GenBank/DDBJ whole genome shotgun (WGS) entry which is preliminary data.</text>
</comment>
<evidence type="ECO:0000313" key="2">
    <source>
        <dbReference type="Proteomes" id="UP000276133"/>
    </source>
</evidence>
<proteinExistence type="predicted"/>
<reference evidence="1 2" key="1">
    <citation type="journal article" date="2018" name="Sci. Rep.">
        <title>Genomic signatures of local adaptation to the degree of environmental predictability in rotifers.</title>
        <authorList>
            <person name="Franch-Gras L."/>
            <person name="Hahn C."/>
            <person name="Garcia-Roger E.M."/>
            <person name="Carmona M.J."/>
            <person name="Serra M."/>
            <person name="Gomez A."/>
        </authorList>
    </citation>
    <scope>NUCLEOTIDE SEQUENCE [LARGE SCALE GENOMIC DNA]</scope>
    <source>
        <strain evidence="1">HYR1</strain>
    </source>
</reference>